<comment type="cofactor">
    <cofactor evidence="7">
        <name>Zn(2+)</name>
        <dbReference type="ChEBI" id="CHEBI:29105"/>
    </cofactor>
    <text evidence="7">Binds 1 zinc ion.</text>
</comment>
<dbReference type="AlphaFoldDB" id="A0A1F4V8Q2"/>
<keyword evidence="3 7" id="KW-0479">Metal-binding</keyword>
<evidence type="ECO:0000256" key="3">
    <source>
        <dbReference type="ARBA" id="ARBA00022723"/>
    </source>
</evidence>
<organism evidence="8 9">
    <name type="scientific">candidate division WWE3 bacterium RIFCSPHIGHO2_02_FULL_38_14</name>
    <dbReference type="NCBI Taxonomy" id="1802620"/>
    <lineage>
        <taxon>Bacteria</taxon>
        <taxon>Katanobacteria</taxon>
    </lineage>
</organism>
<keyword evidence="5 7" id="KW-0378">Hydrolase</keyword>
<gene>
    <name evidence="7" type="primary">ybeY</name>
    <name evidence="8" type="ORF">A3D91_01850</name>
</gene>
<evidence type="ECO:0000256" key="6">
    <source>
        <dbReference type="ARBA" id="ARBA00022833"/>
    </source>
</evidence>
<dbReference type="InterPro" id="IPR002036">
    <property type="entry name" value="YbeY"/>
</dbReference>
<keyword evidence="7" id="KW-0963">Cytoplasm</keyword>
<proteinExistence type="inferred from homology"/>
<dbReference type="GO" id="GO:0004222">
    <property type="term" value="F:metalloendopeptidase activity"/>
    <property type="evidence" value="ECO:0007669"/>
    <property type="project" value="InterPro"/>
</dbReference>
<keyword evidence="7" id="KW-0698">rRNA processing</keyword>
<evidence type="ECO:0000256" key="4">
    <source>
        <dbReference type="ARBA" id="ARBA00022759"/>
    </source>
</evidence>
<feature type="binding site" evidence="7">
    <location>
        <position position="92"/>
    </location>
    <ligand>
        <name>Zn(2+)</name>
        <dbReference type="ChEBI" id="CHEBI:29105"/>
        <note>catalytic</note>
    </ligand>
</feature>
<sequence length="115" mass="13220">MKKHITENTPGIKSKNNTIININIVNDNDIKILNKKYFERNYPTDVLSFNYNQEVDGEYYLGDVVVNKDQAERQCKEYGNDLEHEIAELVAHGILHLLGVHHEDDNESDVHGVIT</sequence>
<keyword evidence="2 7" id="KW-0540">Nuclease</keyword>
<keyword evidence="6 7" id="KW-0862">Zinc</keyword>
<reference evidence="8 9" key="1">
    <citation type="journal article" date="2016" name="Nat. Commun.">
        <title>Thousands of microbial genomes shed light on interconnected biogeochemical processes in an aquifer system.</title>
        <authorList>
            <person name="Anantharaman K."/>
            <person name="Brown C.T."/>
            <person name="Hug L.A."/>
            <person name="Sharon I."/>
            <person name="Castelle C.J."/>
            <person name="Probst A.J."/>
            <person name="Thomas B.C."/>
            <person name="Singh A."/>
            <person name="Wilkins M.J."/>
            <person name="Karaoz U."/>
            <person name="Brodie E.L."/>
            <person name="Williams K.H."/>
            <person name="Hubbard S.S."/>
            <person name="Banfield J.F."/>
        </authorList>
    </citation>
    <scope>NUCLEOTIDE SEQUENCE [LARGE SCALE GENOMIC DNA]</scope>
</reference>
<comment type="caution">
    <text evidence="8">The sequence shown here is derived from an EMBL/GenBank/DDBJ whole genome shotgun (WGS) entry which is preliminary data.</text>
</comment>
<dbReference type="EMBL" id="MEVD01000016">
    <property type="protein sequence ID" value="OGC53033.1"/>
    <property type="molecule type" value="Genomic_DNA"/>
</dbReference>
<dbReference type="GO" id="GO:0004521">
    <property type="term" value="F:RNA endonuclease activity"/>
    <property type="evidence" value="ECO:0007669"/>
    <property type="project" value="UniProtKB-UniRule"/>
</dbReference>
<evidence type="ECO:0000256" key="1">
    <source>
        <dbReference type="ARBA" id="ARBA00010875"/>
    </source>
</evidence>
<evidence type="ECO:0000313" key="9">
    <source>
        <dbReference type="Proteomes" id="UP000178127"/>
    </source>
</evidence>
<dbReference type="PANTHER" id="PTHR46986:SF1">
    <property type="entry name" value="ENDORIBONUCLEASE YBEY, CHLOROPLASTIC"/>
    <property type="match status" value="1"/>
</dbReference>
<dbReference type="SUPFAM" id="SSF55486">
    <property type="entry name" value="Metalloproteases ('zincins'), catalytic domain"/>
    <property type="match status" value="1"/>
</dbReference>
<evidence type="ECO:0000256" key="2">
    <source>
        <dbReference type="ARBA" id="ARBA00022722"/>
    </source>
</evidence>
<comment type="function">
    <text evidence="7">Single strand-specific metallo-endoribonuclease involved in late-stage 70S ribosome quality control and in maturation of the 3' terminus of the 16S rRNA.</text>
</comment>
<dbReference type="GO" id="GO:0006364">
    <property type="term" value="P:rRNA processing"/>
    <property type="evidence" value="ECO:0007669"/>
    <property type="project" value="UniProtKB-UniRule"/>
</dbReference>
<feature type="binding site" evidence="7">
    <location>
        <position position="96"/>
    </location>
    <ligand>
        <name>Zn(2+)</name>
        <dbReference type="ChEBI" id="CHEBI:29105"/>
        <note>catalytic</note>
    </ligand>
</feature>
<dbReference type="STRING" id="1802620.A3D91_01850"/>
<evidence type="ECO:0000313" key="8">
    <source>
        <dbReference type="EMBL" id="OGC53033.1"/>
    </source>
</evidence>
<dbReference type="PANTHER" id="PTHR46986">
    <property type="entry name" value="ENDORIBONUCLEASE YBEY, CHLOROPLASTIC"/>
    <property type="match status" value="1"/>
</dbReference>
<dbReference type="HAMAP" id="MF_00009">
    <property type="entry name" value="Endoribonucl_YbeY"/>
    <property type="match status" value="1"/>
</dbReference>
<accession>A0A1F4V8Q2</accession>
<evidence type="ECO:0000256" key="5">
    <source>
        <dbReference type="ARBA" id="ARBA00022801"/>
    </source>
</evidence>
<comment type="subcellular location">
    <subcellularLocation>
        <location evidence="7">Cytoplasm</location>
    </subcellularLocation>
</comment>
<dbReference type="GO" id="GO:0008270">
    <property type="term" value="F:zinc ion binding"/>
    <property type="evidence" value="ECO:0007669"/>
    <property type="project" value="UniProtKB-UniRule"/>
</dbReference>
<dbReference type="GO" id="GO:0005737">
    <property type="term" value="C:cytoplasm"/>
    <property type="evidence" value="ECO:0007669"/>
    <property type="project" value="UniProtKB-SubCell"/>
</dbReference>
<dbReference type="InterPro" id="IPR023091">
    <property type="entry name" value="MetalPrtase_cat_dom_sf_prd"/>
</dbReference>
<comment type="similarity">
    <text evidence="1 7">Belongs to the endoribonuclease YbeY family.</text>
</comment>
<feature type="binding site" evidence="7">
    <location>
        <position position="102"/>
    </location>
    <ligand>
        <name>Zn(2+)</name>
        <dbReference type="ChEBI" id="CHEBI:29105"/>
        <note>catalytic</note>
    </ligand>
</feature>
<evidence type="ECO:0000256" key="7">
    <source>
        <dbReference type="HAMAP-Rule" id="MF_00009"/>
    </source>
</evidence>
<protein>
    <recommendedName>
        <fullName evidence="7">Endoribonuclease YbeY</fullName>
        <ecNumber evidence="7">3.1.-.-</ecNumber>
    </recommendedName>
</protein>
<dbReference type="Proteomes" id="UP000178127">
    <property type="component" value="Unassembled WGS sequence"/>
</dbReference>
<keyword evidence="4 7" id="KW-0255">Endonuclease</keyword>
<keyword evidence="7" id="KW-0690">Ribosome biogenesis</keyword>
<dbReference type="Pfam" id="PF02130">
    <property type="entry name" value="YbeY"/>
    <property type="match status" value="1"/>
</dbReference>
<dbReference type="EC" id="3.1.-.-" evidence="7"/>
<name>A0A1F4V8Q2_UNCKA</name>
<dbReference type="Gene3D" id="3.40.390.30">
    <property type="entry name" value="Metalloproteases ('zincins'), catalytic domain"/>
    <property type="match status" value="1"/>
</dbReference>
<dbReference type="NCBIfam" id="TIGR00043">
    <property type="entry name" value="rRNA maturation RNase YbeY"/>
    <property type="match status" value="1"/>
</dbReference>